<dbReference type="Proteomes" id="UP000789525">
    <property type="component" value="Unassembled WGS sequence"/>
</dbReference>
<evidence type="ECO:0000313" key="1">
    <source>
        <dbReference type="EMBL" id="CAG8510876.1"/>
    </source>
</evidence>
<name>A0ACA9L502_9GLOM</name>
<reference evidence="1" key="1">
    <citation type="submission" date="2021-06" db="EMBL/GenBank/DDBJ databases">
        <authorList>
            <person name="Kallberg Y."/>
            <person name="Tangrot J."/>
            <person name="Rosling A."/>
        </authorList>
    </citation>
    <scope>NUCLEOTIDE SEQUENCE</scope>
    <source>
        <strain evidence="1">CL356</strain>
    </source>
</reference>
<keyword evidence="2" id="KW-1185">Reference proteome</keyword>
<comment type="caution">
    <text evidence="1">The sequence shown here is derived from an EMBL/GenBank/DDBJ whole genome shotgun (WGS) entry which is preliminary data.</text>
</comment>
<protein>
    <submittedName>
        <fullName evidence="1">4128_t:CDS:1</fullName>
    </submittedName>
</protein>
<sequence>MGQKEKEKKKSSSSRTLYFFKSDSSALTKISNKGLPMQKKRQNDEFMGVNRIIRKKGLDKCRKVLGPTYCEDVGIHRASGFAFISCNPSRPHFNPVLGLGNANMAKEDGSIWVYDLNSNASPIPLTTDFKKPFHPVGLSVAPLDVNPNENVTPHLFTLVVVNHNDDSNRTVEVFDFRSGTNVLIHRKTISSPHISSPNRVAAVTYQPSVDGIPSFFISNDHYFTSSKLRRVERYAAAAFGSVSFYNARADKAREIGWRHQHPSGIAATEDASQVFVTDTWSGKITEYHAHFFNREILDDEMNPSMDGQVTIIWPLYLTTNSVTIEEDML</sequence>
<proteinExistence type="predicted"/>
<accession>A0ACA9L502</accession>
<organism evidence="1 2">
    <name type="scientific">Acaulospora colombiana</name>
    <dbReference type="NCBI Taxonomy" id="27376"/>
    <lineage>
        <taxon>Eukaryota</taxon>
        <taxon>Fungi</taxon>
        <taxon>Fungi incertae sedis</taxon>
        <taxon>Mucoromycota</taxon>
        <taxon>Glomeromycotina</taxon>
        <taxon>Glomeromycetes</taxon>
        <taxon>Diversisporales</taxon>
        <taxon>Acaulosporaceae</taxon>
        <taxon>Acaulospora</taxon>
    </lineage>
</organism>
<feature type="non-terminal residue" evidence="1">
    <location>
        <position position="329"/>
    </location>
</feature>
<evidence type="ECO:0000313" key="2">
    <source>
        <dbReference type="Proteomes" id="UP000789525"/>
    </source>
</evidence>
<dbReference type="EMBL" id="CAJVPT010004680">
    <property type="protein sequence ID" value="CAG8510876.1"/>
    <property type="molecule type" value="Genomic_DNA"/>
</dbReference>
<gene>
    <name evidence="1" type="ORF">ACOLOM_LOCUS3212</name>
</gene>